<evidence type="ECO:0000256" key="3">
    <source>
        <dbReference type="PROSITE-ProRule" id="PRU00023"/>
    </source>
</evidence>
<dbReference type="Proteomes" id="UP000716291">
    <property type="component" value="Unassembled WGS sequence"/>
</dbReference>
<dbReference type="Gene3D" id="1.25.40.20">
    <property type="entry name" value="Ankyrin repeat-containing domain"/>
    <property type="match status" value="2"/>
</dbReference>
<reference evidence="4" key="1">
    <citation type="journal article" date="2020" name="Microb. Genom.">
        <title>Genetic diversity of clinical and environmental Mucorales isolates obtained from an investigation of mucormycosis cases among solid organ transplant recipients.</title>
        <authorList>
            <person name="Nguyen M.H."/>
            <person name="Kaul D."/>
            <person name="Muto C."/>
            <person name="Cheng S.J."/>
            <person name="Richter R.A."/>
            <person name="Bruno V.M."/>
            <person name="Liu G."/>
            <person name="Beyhan S."/>
            <person name="Sundermann A.J."/>
            <person name="Mounaud S."/>
            <person name="Pasculle A.W."/>
            <person name="Nierman W.C."/>
            <person name="Driscoll E."/>
            <person name="Cumbie R."/>
            <person name="Clancy C.J."/>
            <person name="Dupont C.L."/>
        </authorList>
    </citation>
    <scope>NUCLEOTIDE SEQUENCE</scope>
    <source>
        <strain evidence="4">GL11</strain>
    </source>
</reference>
<dbReference type="SUPFAM" id="SSF48403">
    <property type="entry name" value="Ankyrin repeat"/>
    <property type="match status" value="2"/>
</dbReference>
<name>A0A9P6X2Y1_RHIOR</name>
<dbReference type="Pfam" id="PF00023">
    <property type="entry name" value="Ank"/>
    <property type="match status" value="1"/>
</dbReference>
<evidence type="ECO:0000256" key="1">
    <source>
        <dbReference type="ARBA" id="ARBA00022737"/>
    </source>
</evidence>
<dbReference type="EMBL" id="JAANQT010001857">
    <property type="protein sequence ID" value="KAG1303780.1"/>
    <property type="molecule type" value="Genomic_DNA"/>
</dbReference>
<keyword evidence="5" id="KW-1185">Reference proteome</keyword>
<dbReference type="PROSITE" id="PS50297">
    <property type="entry name" value="ANK_REP_REGION"/>
    <property type="match status" value="3"/>
</dbReference>
<evidence type="ECO:0000313" key="4">
    <source>
        <dbReference type="EMBL" id="KAG1303780.1"/>
    </source>
</evidence>
<dbReference type="OrthoDB" id="194358at2759"/>
<feature type="repeat" description="ANK" evidence="3">
    <location>
        <begin position="227"/>
        <end position="259"/>
    </location>
</feature>
<dbReference type="SMART" id="SM00248">
    <property type="entry name" value="ANK"/>
    <property type="match status" value="8"/>
</dbReference>
<dbReference type="Pfam" id="PF12796">
    <property type="entry name" value="Ank_2"/>
    <property type="match status" value="2"/>
</dbReference>
<dbReference type="InterPro" id="IPR036770">
    <property type="entry name" value="Ankyrin_rpt-contain_sf"/>
</dbReference>
<dbReference type="PROSITE" id="PS50088">
    <property type="entry name" value="ANK_REPEAT"/>
    <property type="match status" value="5"/>
</dbReference>
<dbReference type="PANTHER" id="PTHR24141">
    <property type="entry name" value="2-5A-DEPENDENT RIBONUCLEASE"/>
    <property type="match status" value="1"/>
</dbReference>
<proteinExistence type="predicted"/>
<keyword evidence="2 3" id="KW-0040">ANK repeat</keyword>
<evidence type="ECO:0000256" key="2">
    <source>
        <dbReference type="ARBA" id="ARBA00023043"/>
    </source>
</evidence>
<dbReference type="GO" id="GO:0004540">
    <property type="term" value="F:RNA nuclease activity"/>
    <property type="evidence" value="ECO:0007669"/>
    <property type="project" value="TreeGrafter"/>
</dbReference>
<evidence type="ECO:0000313" key="5">
    <source>
        <dbReference type="Proteomes" id="UP000716291"/>
    </source>
</evidence>
<gene>
    <name evidence="4" type="ORF">G6F64_009779</name>
</gene>
<dbReference type="PANTHER" id="PTHR24141:SF1">
    <property type="entry name" value="2-5A-DEPENDENT RIBONUCLEASE"/>
    <property type="match status" value="1"/>
</dbReference>
<comment type="caution">
    <text evidence="4">The sequence shown here is derived from an EMBL/GenBank/DDBJ whole genome shotgun (WGS) entry which is preliminary data.</text>
</comment>
<dbReference type="GO" id="GO:0006396">
    <property type="term" value="P:RNA processing"/>
    <property type="evidence" value="ECO:0007669"/>
    <property type="project" value="TreeGrafter"/>
</dbReference>
<protein>
    <submittedName>
        <fullName evidence="4">Uncharacterized protein</fullName>
    </submittedName>
</protein>
<feature type="repeat" description="ANK" evidence="3">
    <location>
        <begin position="195"/>
        <end position="227"/>
    </location>
</feature>
<feature type="repeat" description="ANK" evidence="3">
    <location>
        <begin position="129"/>
        <end position="161"/>
    </location>
</feature>
<dbReference type="InterPro" id="IPR002110">
    <property type="entry name" value="Ankyrin_rpt"/>
</dbReference>
<keyword evidence="1" id="KW-0677">Repeat</keyword>
<dbReference type="GO" id="GO:0003723">
    <property type="term" value="F:RNA binding"/>
    <property type="evidence" value="ECO:0007669"/>
    <property type="project" value="TreeGrafter"/>
</dbReference>
<organism evidence="4 5">
    <name type="scientific">Rhizopus oryzae</name>
    <name type="common">Mucormycosis agent</name>
    <name type="synonym">Rhizopus arrhizus var. delemar</name>
    <dbReference type="NCBI Taxonomy" id="64495"/>
    <lineage>
        <taxon>Eukaryota</taxon>
        <taxon>Fungi</taxon>
        <taxon>Fungi incertae sedis</taxon>
        <taxon>Mucoromycota</taxon>
        <taxon>Mucoromycotina</taxon>
        <taxon>Mucoromycetes</taxon>
        <taxon>Mucorales</taxon>
        <taxon>Mucorineae</taxon>
        <taxon>Rhizopodaceae</taxon>
        <taxon>Rhizopus</taxon>
    </lineage>
</organism>
<accession>A0A9P6X2Y1</accession>
<feature type="repeat" description="ANK" evidence="3">
    <location>
        <begin position="61"/>
        <end position="94"/>
    </location>
</feature>
<dbReference type="AlphaFoldDB" id="A0A9P6X2Y1"/>
<sequence length="376" mass="40647">MTSSVGQKRQSSAVSESSSVVSNVRRKTDNLWDNIALSHLHIKTLYQYIKSNGDVDAVNNEGYGLLYLAAHNKNLEALCMLLLQRGTNVNKTNGPHAELALHAACAKGHLDAVELLIENGSLVDAKDALGHTPLTNAILSGSGECIAFILQQNADASVIDSQGNSLLHLTASSNVVQAVPLLVSKQVPVDGHNQRGLSPLAVAISFGHSETALALIDAGANVDGKTRLATVLHYAVTWNRFEVVKKLIESHCQVNVLNAMEETPLYVAVQQRKIDLVRYLVEQAKADPCFPKNANLPLLYAASHGYTEICKLVLSSNTSSYFIETAASMSARAGHQQTEKFLREKCQESVTTTTANENDDAAFISLIHTFSDEESN</sequence>
<feature type="repeat" description="ANK" evidence="3">
    <location>
        <begin position="96"/>
        <end position="128"/>
    </location>
</feature>